<feature type="region of interest" description="Disordered" evidence="1">
    <location>
        <begin position="1"/>
        <end position="59"/>
    </location>
</feature>
<evidence type="ECO:0000313" key="2">
    <source>
        <dbReference type="EMBL" id="KAI1690767.1"/>
    </source>
</evidence>
<feature type="compositionally biased region" description="Basic and acidic residues" evidence="1">
    <location>
        <begin position="36"/>
        <end position="55"/>
    </location>
</feature>
<accession>A0AAD4MHQ9</accession>
<sequence length="223" mass="24986">MILLSAKRHGADELGSTRAFPRAPNPGRSSPHRSQRMKENDDRHRFKDTTRKTSELMETSSARFTASISRSERCWSSWERTAPARLLLPFPSLHVSSIHSGRIDRVRRGHPVDQRRHHLEQVALASEQGGGPPAGKRQTPAGLERGVKFLKKIDGFFKPRLPFLTTGAVMKPHKRPGAPWDPAFFSCCRSASCRSPIRCRPSRSCSCRPECHSATGWWSPAAT</sequence>
<dbReference type="AlphaFoldDB" id="A0AAD4MHQ9"/>
<reference evidence="2" key="1">
    <citation type="submission" date="2022-01" db="EMBL/GenBank/DDBJ databases">
        <title>Genome Sequence Resource for Two Populations of Ditylenchus destructor, the Migratory Endoparasitic Phytonematode.</title>
        <authorList>
            <person name="Zhang H."/>
            <person name="Lin R."/>
            <person name="Xie B."/>
        </authorList>
    </citation>
    <scope>NUCLEOTIDE SEQUENCE</scope>
    <source>
        <strain evidence="2">BazhouSP</strain>
    </source>
</reference>
<gene>
    <name evidence="2" type="ORF">DdX_22307</name>
</gene>
<organism evidence="2 3">
    <name type="scientific">Ditylenchus destructor</name>
    <dbReference type="NCBI Taxonomy" id="166010"/>
    <lineage>
        <taxon>Eukaryota</taxon>
        <taxon>Metazoa</taxon>
        <taxon>Ecdysozoa</taxon>
        <taxon>Nematoda</taxon>
        <taxon>Chromadorea</taxon>
        <taxon>Rhabditida</taxon>
        <taxon>Tylenchina</taxon>
        <taxon>Tylenchomorpha</taxon>
        <taxon>Sphaerularioidea</taxon>
        <taxon>Anguinidae</taxon>
        <taxon>Anguininae</taxon>
        <taxon>Ditylenchus</taxon>
    </lineage>
</organism>
<name>A0AAD4MHQ9_9BILA</name>
<evidence type="ECO:0000313" key="3">
    <source>
        <dbReference type="Proteomes" id="UP001201812"/>
    </source>
</evidence>
<evidence type="ECO:0000256" key="1">
    <source>
        <dbReference type="SAM" id="MobiDB-lite"/>
    </source>
</evidence>
<dbReference type="Proteomes" id="UP001201812">
    <property type="component" value="Unassembled WGS sequence"/>
</dbReference>
<protein>
    <submittedName>
        <fullName evidence="2">Uncharacterized protein</fullName>
    </submittedName>
</protein>
<keyword evidence="3" id="KW-1185">Reference proteome</keyword>
<comment type="caution">
    <text evidence="2">The sequence shown here is derived from an EMBL/GenBank/DDBJ whole genome shotgun (WGS) entry which is preliminary data.</text>
</comment>
<dbReference type="EMBL" id="JAKKPZ010001094">
    <property type="protein sequence ID" value="KAI1690767.1"/>
    <property type="molecule type" value="Genomic_DNA"/>
</dbReference>
<proteinExistence type="predicted"/>